<accession>A0ABM1YZJ6</accession>
<keyword evidence="6" id="KW-1185">Reference proteome</keyword>
<feature type="repeat" description="ANK" evidence="3">
    <location>
        <begin position="838"/>
        <end position="870"/>
    </location>
</feature>
<feature type="repeat" description="ANK" evidence="3">
    <location>
        <begin position="177"/>
        <end position="209"/>
    </location>
</feature>
<dbReference type="SUPFAM" id="SSF48403">
    <property type="entry name" value="Ankyrin repeat"/>
    <property type="match status" value="3"/>
</dbReference>
<dbReference type="PROSITE" id="PS50088">
    <property type="entry name" value="ANK_REPEAT"/>
    <property type="match status" value="3"/>
</dbReference>
<keyword evidence="4" id="KW-0732">Signal</keyword>
<dbReference type="InterPro" id="IPR051637">
    <property type="entry name" value="Ank_repeat_dom-contain_49"/>
</dbReference>
<organism evidence="5 6">
    <name type="scientific">Aedes albopictus</name>
    <name type="common">Asian tiger mosquito</name>
    <name type="synonym">Stegomyia albopicta</name>
    <dbReference type="NCBI Taxonomy" id="7160"/>
    <lineage>
        <taxon>Eukaryota</taxon>
        <taxon>Metazoa</taxon>
        <taxon>Ecdysozoa</taxon>
        <taxon>Arthropoda</taxon>
        <taxon>Hexapoda</taxon>
        <taxon>Insecta</taxon>
        <taxon>Pterygota</taxon>
        <taxon>Neoptera</taxon>
        <taxon>Endopterygota</taxon>
        <taxon>Diptera</taxon>
        <taxon>Nematocera</taxon>
        <taxon>Culicoidea</taxon>
        <taxon>Culicidae</taxon>
        <taxon>Culicinae</taxon>
        <taxon>Aedini</taxon>
        <taxon>Aedes</taxon>
        <taxon>Stegomyia</taxon>
    </lineage>
</organism>
<sequence length="891" mass="102255">MSLLCRAVLLVVLISILLIIVNDRTENMQEQPEPASVYQLVDGETYLHRAIRRGDQSATEKYIARYQADFDKIKDYLSVKYKWNPDDRVWLRKYNMIAVDEQQGRTCKELERSSMKDGDLEIAVFVILTTPIDGEDVAVIHPDGNNRLGIFKMVRELLPNGILSWNYTSVLQVTNEGDETFIEVAAAQGRINVMSQLYELGADLSLPDHCPLMAACSTVCKDSIRWLLTEHFDHFDCTQRNSYNINAFLVLVQEGDVEMMDFVLKKMILYRQKNYNETESEAFQNIFHYEDKASSLSSVGLARDGPILDKMGEYVSHYKLDLSYQWQRITILLDLMRRDVAVDYCWSEIRKKPKLLGMVDCNGDTVLQGLIRMGKVDVLPEIYQSHPEVKEFFENDRGINLLKDMLIYHKVDLAAFILENHAQFLSKDLDSLRKNVLLSNYQYNTDFYEKNGDLLVKHFPMYATEISEAREKAKERTAEHYHQKEFRDFNLEFTESTIIAKDETQSLSAIRGILGLTLLHYAVDKDNKLWFVHLLESGCDINATDDEGNLPIHFVRSLEMFNLIIEKHPDGTALVHRTNNYGHTVLHKVCSLRLNKERFSALLEKVIECGANVNQLTKLGESPLFMIGGPAGLEVLQKYNIDFEVVNNAGDNALSYHLRFNGCMAQALLPIMTKLSSFKDHAPKYLQRFLSYNQGSFSYYFQSFFEENPEVTKAMFDSLFEYSAEEASRVFFQSCYSANTFLVEKFLEFEYDLDYNFISDDGSTPIMALCGYSQCPNNNLMRQLLIKGVNLEHRNQKGKTALLVLSSGMRPGDRNCHDAESVRLLLEHGAPINSTDEDGNTALHYAFRDENWELAELLLGHGADVLSKNSEGKIPLEMTSDKNRHIFQFMQ</sequence>
<dbReference type="RefSeq" id="XP_019554887.3">
    <property type="nucleotide sequence ID" value="XM_019699342.3"/>
</dbReference>
<evidence type="ECO:0000313" key="6">
    <source>
        <dbReference type="Proteomes" id="UP000069940"/>
    </source>
</evidence>
<feature type="signal peptide" evidence="4">
    <location>
        <begin position="1"/>
        <end position="23"/>
    </location>
</feature>
<evidence type="ECO:0000313" key="5">
    <source>
        <dbReference type="EnsemblMetazoa" id="AALFPA23_013570.P19650"/>
    </source>
</evidence>
<proteinExistence type="predicted"/>
<evidence type="ECO:0000256" key="1">
    <source>
        <dbReference type="ARBA" id="ARBA00022737"/>
    </source>
</evidence>
<dbReference type="PANTHER" id="PTHR24180:SF45">
    <property type="entry name" value="POLY [ADP-RIBOSE] POLYMERASE TANKYRASE"/>
    <property type="match status" value="1"/>
</dbReference>
<dbReference type="SMART" id="SM00248">
    <property type="entry name" value="ANK"/>
    <property type="match status" value="9"/>
</dbReference>
<dbReference type="Gene3D" id="1.25.40.20">
    <property type="entry name" value="Ankyrin repeat-containing domain"/>
    <property type="match status" value="3"/>
</dbReference>
<evidence type="ECO:0000256" key="2">
    <source>
        <dbReference type="ARBA" id="ARBA00023043"/>
    </source>
</evidence>
<dbReference type="PANTHER" id="PTHR24180">
    <property type="entry name" value="CYCLIN-DEPENDENT KINASE INHIBITOR 2C-RELATED"/>
    <property type="match status" value="1"/>
</dbReference>
<keyword evidence="2 3" id="KW-0040">ANK repeat</keyword>
<reference evidence="6" key="1">
    <citation type="journal article" date="2015" name="Proc. Natl. Acad. Sci. U.S.A.">
        <title>Genome sequence of the Asian Tiger mosquito, Aedes albopictus, reveals insights into its biology, genetics, and evolution.</title>
        <authorList>
            <person name="Chen X.G."/>
            <person name="Jiang X."/>
            <person name="Gu J."/>
            <person name="Xu M."/>
            <person name="Wu Y."/>
            <person name="Deng Y."/>
            <person name="Zhang C."/>
            <person name="Bonizzoni M."/>
            <person name="Dermauw W."/>
            <person name="Vontas J."/>
            <person name="Armbruster P."/>
            <person name="Huang X."/>
            <person name="Yang Y."/>
            <person name="Zhang H."/>
            <person name="He W."/>
            <person name="Peng H."/>
            <person name="Liu Y."/>
            <person name="Wu K."/>
            <person name="Chen J."/>
            <person name="Lirakis M."/>
            <person name="Topalis P."/>
            <person name="Van Leeuwen T."/>
            <person name="Hall A.B."/>
            <person name="Jiang X."/>
            <person name="Thorpe C."/>
            <person name="Mueller R.L."/>
            <person name="Sun C."/>
            <person name="Waterhouse R.M."/>
            <person name="Yan G."/>
            <person name="Tu Z.J."/>
            <person name="Fang X."/>
            <person name="James A.A."/>
        </authorList>
    </citation>
    <scope>NUCLEOTIDE SEQUENCE [LARGE SCALE GENOMIC DNA]</scope>
    <source>
        <strain evidence="6">Foshan</strain>
    </source>
</reference>
<protein>
    <recommendedName>
        <fullName evidence="7">Ankyrin</fullName>
    </recommendedName>
</protein>
<dbReference type="PROSITE" id="PS50297">
    <property type="entry name" value="ANK_REP_REGION"/>
    <property type="match status" value="1"/>
</dbReference>
<feature type="repeat" description="ANK" evidence="3">
    <location>
        <begin position="514"/>
        <end position="546"/>
    </location>
</feature>
<dbReference type="InterPro" id="IPR036770">
    <property type="entry name" value="Ankyrin_rpt-contain_sf"/>
</dbReference>
<dbReference type="Proteomes" id="UP000069940">
    <property type="component" value="Unassembled WGS sequence"/>
</dbReference>
<name>A0ABM1YZJ6_AEDAL</name>
<dbReference type="EnsemblMetazoa" id="AALFPA23_013570.R19650">
    <property type="protein sequence ID" value="AALFPA23_013570.P19650"/>
    <property type="gene ID" value="AALFPA23_013570"/>
</dbReference>
<evidence type="ECO:0000256" key="3">
    <source>
        <dbReference type="PROSITE-ProRule" id="PRU00023"/>
    </source>
</evidence>
<dbReference type="InterPro" id="IPR002110">
    <property type="entry name" value="Ankyrin_rpt"/>
</dbReference>
<dbReference type="Pfam" id="PF12796">
    <property type="entry name" value="Ank_2"/>
    <property type="match status" value="1"/>
</dbReference>
<feature type="chain" id="PRO_5045866911" description="Ankyrin" evidence="4">
    <location>
        <begin position="24"/>
        <end position="891"/>
    </location>
</feature>
<keyword evidence="1" id="KW-0677">Repeat</keyword>
<dbReference type="Pfam" id="PF00023">
    <property type="entry name" value="Ank"/>
    <property type="match status" value="1"/>
</dbReference>
<dbReference type="GeneID" id="109424258"/>
<evidence type="ECO:0000256" key="4">
    <source>
        <dbReference type="SAM" id="SignalP"/>
    </source>
</evidence>
<evidence type="ECO:0008006" key="7">
    <source>
        <dbReference type="Google" id="ProtNLM"/>
    </source>
</evidence>
<reference evidence="5" key="2">
    <citation type="submission" date="2025-05" db="UniProtKB">
        <authorList>
            <consortium name="EnsemblMetazoa"/>
        </authorList>
    </citation>
    <scope>IDENTIFICATION</scope>
    <source>
        <strain evidence="5">Foshan</strain>
    </source>
</reference>